<evidence type="ECO:0000259" key="3">
    <source>
        <dbReference type="SMART" id="SM00939"/>
    </source>
</evidence>
<gene>
    <name evidence="4" type="ORF">Daura_41200</name>
</gene>
<dbReference type="Pfam" id="PF08530">
    <property type="entry name" value="PepX_C"/>
    <property type="match status" value="1"/>
</dbReference>
<organism evidence="4 5">
    <name type="scientific">Dactylosporangium aurantiacum</name>
    <dbReference type="NCBI Taxonomy" id="35754"/>
    <lineage>
        <taxon>Bacteria</taxon>
        <taxon>Bacillati</taxon>
        <taxon>Actinomycetota</taxon>
        <taxon>Actinomycetes</taxon>
        <taxon>Micromonosporales</taxon>
        <taxon>Micromonosporaceae</taxon>
        <taxon>Dactylosporangium</taxon>
    </lineage>
</organism>
<dbReference type="Pfam" id="PF02129">
    <property type="entry name" value="Peptidase_S15"/>
    <property type="match status" value="1"/>
</dbReference>
<feature type="compositionally biased region" description="Polar residues" evidence="2">
    <location>
        <begin position="578"/>
        <end position="589"/>
    </location>
</feature>
<dbReference type="KEGG" id="daur:Daura_41200"/>
<sequence>MRLDPVGRLLKLPPALTGRVRVTKGIPVRMRDGAILRADHYGPALDAELPTVLVRTPYGRGAPTSLLCRAVAQRGFNVLIQSCRGTADSGGTFEPLLQEREDGLDTLDWLRLQRWYDGRLLTYGPSYVGFVQWALAAEAGDELKAMATIVTASDFGPPTYAGGAFSLDTVLTWSAILDAQRGARLDNAVELLRGQPRLQRGLARVPLAEADRITTGAEIEFFQRWLAEADPTSAYWTQRGHAHSLPKVTAPVLMIGGWYDIFLPWQLNDYAALRAAGAQPHLTVGPWHHGSPGLFQHSAAEAVAWFLAHTGGPERVREHPVRVHVGGTGAWRDLAEWPPTESHPQRWYLHRDAALRPVPAPDGERLDGFTYDPKQPTPALGGPRLIGKISGRRDNRPLEARADVLTFTSAPLTEPLEVVGPVCADITVHATRARPSGAAPRPGDGVPSFDVFVRLCEVDEQDRSWNICDGLARAAAPQADPEAGTGDPADAAGRVVRVELWPTAYRFAAGRRIRVQVSGGAHPRFSRNPGTGAPLGHELELHAVRQEILAPSSVTLPVLPVSPDSPESPVSPEWEPAGQSSNVDGPTSV</sequence>
<dbReference type="InterPro" id="IPR013736">
    <property type="entry name" value="Xaa-Pro_dipept_C"/>
</dbReference>
<dbReference type="Gene3D" id="2.60.120.260">
    <property type="entry name" value="Galactose-binding domain-like"/>
    <property type="match status" value="1"/>
</dbReference>
<dbReference type="SUPFAM" id="SSF49785">
    <property type="entry name" value="Galactose-binding domain-like"/>
    <property type="match status" value="1"/>
</dbReference>
<dbReference type="InterPro" id="IPR029058">
    <property type="entry name" value="AB_hydrolase_fold"/>
</dbReference>
<dbReference type="OrthoDB" id="5240615at2"/>
<feature type="region of interest" description="Disordered" evidence="2">
    <location>
        <begin position="557"/>
        <end position="589"/>
    </location>
</feature>
<feature type="domain" description="Xaa-Pro dipeptidyl-peptidase C-terminal" evidence="3">
    <location>
        <begin position="303"/>
        <end position="555"/>
    </location>
</feature>
<dbReference type="InterPro" id="IPR000383">
    <property type="entry name" value="Xaa-Pro-like_dom"/>
</dbReference>
<dbReference type="AlphaFoldDB" id="A0A9Q9IF99"/>
<name>A0A9Q9IF99_9ACTN</name>
<dbReference type="RefSeq" id="WP_063745399.1">
    <property type="nucleotide sequence ID" value="NZ_CP073767.1"/>
</dbReference>
<proteinExistence type="predicted"/>
<keyword evidence="5" id="KW-1185">Reference proteome</keyword>
<evidence type="ECO:0000256" key="1">
    <source>
        <dbReference type="ARBA" id="ARBA00022801"/>
    </source>
</evidence>
<evidence type="ECO:0000256" key="2">
    <source>
        <dbReference type="SAM" id="MobiDB-lite"/>
    </source>
</evidence>
<evidence type="ECO:0000313" key="5">
    <source>
        <dbReference type="Proteomes" id="UP001058003"/>
    </source>
</evidence>
<feature type="compositionally biased region" description="Low complexity" evidence="2">
    <location>
        <begin position="557"/>
        <end position="576"/>
    </location>
</feature>
<keyword evidence="1 4" id="KW-0378">Hydrolase</keyword>
<dbReference type="GO" id="GO:0008239">
    <property type="term" value="F:dipeptidyl-peptidase activity"/>
    <property type="evidence" value="ECO:0007669"/>
    <property type="project" value="InterPro"/>
</dbReference>
<feature type="region of interest" description="Disordered" evidence="2">
    <location>
        <begin position="370"/>
        <end position="391"/>
    </location>
</feature>
<accession>A0A9Q9IF99</accession>
<dbReference type="SUPFAM" id="SSF53474">
    <property type="entry name" value="alpha/beta-Hydrolases"/>
    <property type="match status" value="1"/>
</dbReference>
<protein>
    <submittedName>
        <fullName evidence="4">CocE/NonD family hydrolase</fullName>
    </submittedName>
</protein>
<dbReference type="Gene3D" id="3.40.50.1820">
    <property type="entry name" value="alpha/beta hydrolase"/>
    <property type="match status" value="1"/>
</dbReference>
<dbReference type="Proteomes" id="UP001058003">
    <property type="component" value="Chromosome"/>
</dbReference>
<dbReference type="InterPro" id="IPR005674">
    <property type="entry name" value="CocE/Ser_esterase"/>
</dbReference>
<dbReference type="EMBL" id="CP073767">
    <property type="protein sequence ID" value="UWZ52957.1"/>
    <property type="molecule type" value="Genomic_DNA"/>
</dbReference>
<reference evidence="4" key="1">
    <citation type="submission" date="2021-04" db="EMBL/GenBank/DDBJ databases">
        <title>Dactylosporangium aurantiacum NRRL B-8018 full assembly.</title>
        <authorList>
            <person name="Hartkoorn R.C."/>
            <person name="Beaudoing E."/>
            <person name="Hot D."/>
        </authorList>
    </citation>
    <scope>NUCLEOTIDE SEQUENCE</scope>
    <source>
        <strain evidence="4">NRRL B-8018</strain>
    </source>
</reference>
<dbReference type="NCBIfam" id="TIGR00976">
    <property type="entry name" value="CocE_NonD"/>
    <property type="match status" value="1"/>
</dbReference>
<dbReference type="Gene3D" id="1.10.3020.10">
    <property type="entry name" value="alpha-amino acid ester hydrolase ( Helical cap domain)"/>
    <property type="match status" value="1"/>
</dbReference>
<dbReference type="SMART" id="SM00939">
    <property type="entry name" value="PepX_C"/>
    <property type="match status" value="1"/>
</dbReference>
<evidence type="ECO:0000313" key="4">
    <source>
        <dbReference type="EMBL" id="UWZ52957.1"/>
    </source>
</evidence>
<dbReference type="InterPro" id="IPR008979">
    <property type="entry name" value="Galactose-bd-like_sf"/>
</dbReference>